<feature type="non-terminal residue" evidence="1">
    <location>
        <position position="146"/>
    </location>
</feature>
<name>A0A392MK52_9FABA</name>
<dbReference type="Proteomes" id="UP000265520">
    <property type="component" value="Unassembled WGS sequence"/>
</dbReference>
<dbReference type="CDD" id="cd00303">
    <property type="entry name" value="retropepsin_like"/>
    <property type="match status" value="1"/>
</dbReference>
<accession>A0A392MK52</accession>
<dbReference type="EMBL" id="LXQA010013071">
    <property type="protein sequence ID" value="MCH87870.1"/>
    <property type="molecule type" value="Genomic_DNA"/>
</dbReference>
<comment type="caution">
    <text evidence="1">The sequence shown here is derived from an EMBL/GenBank/DDBJ whole genome shotgun (WGS) entry which is preliminary data.</text>
</comment>
<organism evidence="1 2">
    <name type="scientific">Trifolium medium</name>
    <dbReference type="NCBI Taxonomy" id="97028"/>
    <lineage>
        <taxon>Eukaryota</taxon>
        <taxon>Viridiplantae</taxon>
        <taxon>Streptophyta</taxon>
        <taxon>Embryophyta</taxon>
        <taxon>Tracheophyta</taxon>
        <taxon>Spermatophyta</taxon>
        <taxon>Magnoliopsida</taxon>
        <taxon>eudicotyledons</taxon>
        <taxon>Gunneridae</taxon>
        <taxon>Pentapetalae</taxon>
        <taxon>rosids</taxon>
        <taxon>fabids</taxon>
        <taxon>Fabales</taxon>
        <taxon>Fabaceae</taxon>
        <taxon>Papilionoideae</taxon>
        <taxon>50 kb inversion clade</taxon>
        <taxon>NPAAA clade</taxon>
        <taxon>Hologalegina</taxon>
        <taxon>IRL clade</taxon>
        <taxon>Trifolieae</taxon>
        <taxon>Trifolium</taxon>
    </lineage>
</organism>
<dbReference type="AlphaFoldDB" id="A0A392MK52"/>
<evidence type="ECO:0000313" key="2">
    <source>
        <dbReference type="Proteomes" id="UP000265520"/>
    </source>
</evidence>
<gene>
    <name evidence="1" type="ORF">A2U01_0008751</name>
</gene>
<sequence length="146" mass="16092">MGGPSNPKGRSAGTTKRRIAEMFSVRMDASGSKGGGRPVLGFNDDEYPGGTPNEIFPLIVIATMARHDVSKILIDQRSSCDIMYQELFKKLGLRKEDLCPYEGTNLQGFNGSTIRPWGLINLPVTFEDKGTKQSRKTVEVQFLVIP</sequence>
<protein>
    <submittedName>
        <fullName evidence="1">Uncharacterized protein</fullName>
    </submittedName>
</protein>
<keyword evidence="2" id="KW-1185">Reference proteome</keyword>
<proteinExistence type="predicted"/>
<evidence type="ECO:0000313" key="1">
    <source>
        <dbReference type="EMBL" id="MCH87870.1"/>
    </source>
</evidence>
<reference evidence="1 2" key="1">
    <citation type="journal article" date="2018" name="Front. Plant Sci.">
        <title>Red Clover (Trifolium pratense) and Zigzag Clover (T. medium) - A Picture of Genomic Similarities and Differences.</title>
        <authorList>
            <person name="Dluhosova J."/>
            <person name="Istvanek J."/>
            <person name="Nedelnik J."/>
            <person name="Repkova J."/>
        </authorList>
    </citation>
    <scope>NUCLEOTIDE SEQUENCE [LARGE SCALE GENOMIC DNA]</scope>
    <source>
        <strain evidence="2">cv. 10/8</strain>
        <tissue evidence="1">Leaf</tissue>
    </source>
</reference>